<feature type="domain" description="Mce/MlaD" evidence="2">
    <location>
        <begin position="43"/>
        <end position="117"/>
    </location>
</feature>
<feature type="transmembrane region" description="Helical" evidence="1">
    <location>
        <begin position="12"/>
        <end position="31"/>
    </location>
</feature>
<dbReference type="InterPro" id="IPR003399">
    <property type="entry name" value="Mce/MlaD"/>
</dbReference>
<accession>A0A9X2T1G1</accession>
<keyword evidence="4" id="KW-1185">Reference proteome</keyword>
<keyword evidence="1" id="KW-0812">Transmembrane</keyword>
<comment type="caution">
    <text evidence="3">The sequence shown here is derived from an EMBL/GenBank/DDBJ whole genome shotgun (WGS) entry which is preliminary data.</text>
</comment>
<evidence type="ECO:0000313" key="3">
    <source>
        <dbReference type="EMBL" id="MCR9016698.1"/>
    </source>
</evidence>
<dbReference type="Proteomes" id="UP001142175">
    <property type="component" value="Unassembled WGS sequence"/>
</dbReference>
<dbReference type="PANTHER" id="PTHR33371:SF4">
    <property type="entry name" value="INTERMEMBRANE PHOSPHOLIPID TRANSPORT SYSTEM BINDING PROTEIN MLAD"/>
    <property type="match status" value="1"/>
</dbReference>
<proteinExistence type="predicted"/>
<reference evidence="3" key="1">
    <citation type="submission" date="2022-08" db="EMBL/GenBank/DDBJ databases">
        <authorList>
            <person name="Zhang D."/>
        </authorList>
    </citation>
    <scope>NUCLEOTIDE SEQUENCE</scope>
    <source>
        <strain evidence="3">XJ19-11</strain>
    </source>
</reference>
<name>A0A9X2T1G1_9BACT</name>
<dbReference type="PANTHER" id="PTHR33371">
    <property type="entry name" value="INTERMEMBRANE PHOSPHOLIPID TRANSPORT SYSTEM BINDING PROTEIN MLAD-RELATED"/>
    <property type="match status" value="1"/>
</dbReference>
<dbReference type="Pfam" id="PF02470">
    <property type="entry name" value="MlaD"/>
    <property type="match status" value="1"/>
</dbReference>
<keyword evidence="1" id="KW-0472">Membrane</keyword>
<gene>
    <name evidence="3" type="ORF">NU887_16805</name>
</gene>
<dbReference type="AlphaFoldDB" id="A0A9X2T1G1"/>
<evidence type="ECO:0000256" key="1">
    <source>
        <dbReference type="SAM" id="Phobius"/>
    </source>
</evidence>
<organism evidence="3 4">
    <name type="scientific">Aquiflexum gelatinilyticum</name>
    <dbReference type="NCBI Taxonomy" id="2961943"/>
    <lineage>
        <taxon>Bacteria</taxon>
        <taxon>Pseudomonadati</taxon>
        <taxon>Bacteroidota</taxon>
        <taxon>Cytophagia</taxon>
        <taxon>Cytophagales</taxon>
        <taxon>Cyclobacteriaceae</taxon>
        <taxon>Aquiflexum</taxon>
    </lineage>
</organism>
<keyword evidence="1" id="KW-1133">Transmembrane helix</keyword>
<protein>
    <submittedName>
        <fullName evidence="3">MlaD family protein</fullName>
    </submittedName>
</protein>
<dbReference type="InterPro" id="IPR052336">
    <property type="entry name" value="MlaD_Phospholipid_Transporter"/>
</dbReference>
<evidence type="ECO:0000313" key="4">
    <source>
        <dbReference type="Proteomes" id="UP001142175"/>
    </source>
</evidence>
<evidence type="ECO:0000259" key="2">
    <source>
        <dbReference type="Pfam" id="PF02470"/>
    </source>
</evidence>
<sequence length="330" mass="37191">MKEKKKIENSKLGLMVLAGLLFLVYTLYMIGKNQNIFGSSITIISVVENVNGLVPGNNVRFQGIDVGTVKSVEMANDSSIHITLYIHKKMQPFIRKNAITSINTDGLMGNKIIHILPQDGNADPIEEGDILYSKQPLDTDEMLEKLSITGDYLEITLRNLSEVSDKLNKSESLWSLLSDEHLPQEIKNTILEFKKAGSNAAALAKEGKELVEEFEQGKGIVQKAFKDSVMAENLSESIENILKTSSEAATMMEEIRKIVNNIESGEGTAGLIIKDSLMREILMKSMENIEQSTYNFNQNMEALKGNFLFRKYYKKQEKELRKEEKNQKKD</sequence>
<dbReference type="RefSeq" id="WP_258424546.1">
    <property type="nucleotide sequence ID" value="NZ_JANSUY010000017.1"/>
</dbReference>
<dbReference type="EMBL" id="JANSUY010000017">
    <property type="protein sequence ID" value="MCR9016698.1"/>
    <property type="molecule type" value="Genomic_DNA"/>
</dbReference>